<dbReference type="Proteomes" id="UP001369086">
    <property type="component" value="Unassembled WGS sequence"/>
</dbReference>
<proteinExistence type="predicted"/>
<feature type="domain" description="Syntaxin-5 N-terminal Sly1p-binding" evidence="2">
    <location>
        <begin position="44"/>
        <end position="64"/>
    </location>
</feature>
<keyword evidence="4" id="KW-1185">Reference proteome</keyword>
<sequence length="114" mass="12733">MNARRRHGSRSTEQGVYLGPSHTQALPPRPPAASAPPEPLIHDIMSCRDRTNEFMSACKSLQGRQNGVPLNKPSLTAVKQRSDFTLMAKRIGKDLSNTFAKLEKMTIRKKCLFI</sequence>
<evidence type="ECO:0000259" key="2">
    <source>
        <dbReference type="Pfam" id="PF11416"/>
    </source>
</evidence>
<feature type="compositionally biased region" description="Pro residues" evidence="1">
    <location>
        <begin position="27"/>
        <end position="38"/>
    </location>
</feature>
<accession>A0ABR0YYL7</accession>
<comment type="caution">
    <text evidence="3">The sequence shown here is derived from an EMBL/GenBank/DDBJ whole genome shotgun (WGS) entry which is preliminary data.</text>
</comment>
<dbReference type="Pfam" id="PF11416">
    <property type="entry name" value="Syntaxin-5_N"/>
    <property type="match status" value="1"/>
</dbReference>
<organism evidence="3 4">
    <name type="scientific">Huso huso</name>
    <name type="common">Beluga</name>
    <name type="synonym">Acipenser huso</name>
    <dbReference type="NCBI Taxonomy" id="61971"/>
    <lineage>
        <taxon>Eukaryota</taxon>
        <taxon>Metazoa</taxon>
        <taxon>Chordata</taxon>
        <taxon>Craniata</taxon>
        <taxon>Vertebrata</taxon>
        <taxon>Euteleostomi</taxon>
        <taxon>Actinopterygii</taxon>
        <taxon>Chondrostei</taxon>
        <taxon>Acipenseriformes</taxon>
        <taxon>Acipenseridae</taxon>
        <taxon>Huso</taxon>
    </lineage>
</organism>
<name>A0ABR0YYL7_HUSHU</name>
<feature type="region of interest" description="Disordered" evidence="1">
    <location>
        <begin position="1"/>
        <end position="38"/>
    </location>
</feature>
<protein>
    <submittedName>
        <fullName evidence="3">Syntaxin-5</fullName>
    </submittedName>
</protein>
<evidence type="ECO:0000313" key="4">
    <source>
        <dbReference type="Proteomes" id="UP001369086"/>
    </source>
</evidence>
<evidence type="ECO:0000256" key="1">
    <source>
        <dbReference type="SAM" id="MobiDB-lite"/>
    </source>
</evidence>
<gene>
    <name evidence="3" type="ORF">HHUSO_G21236</name>
</gene>
<dbReference type="InterPro" id="IPR021538">
    <property type="entry name" value="Syntaxin-5_N"/>
</dbReference>
<reference evidence="3 4" key="1">
    <citation type="submission" date="2021-05" db="EMBL/GenBank/DDBJ databases">
        <authorList>
            <person name="Zahm M."/>
            <person name="Klopp C."/>
            <person name="Cabau C."/>
            <person name="Kuhl H."/>
            <person name="Suciu R."/>
            <person name="Ciorpac M."/>
            <person name="Holostenco D."/>
            <person name="Gessner J."/>
            <person name="Wuertz S."/>
            <person name="Hohne C."/>
            <person name="Stock M."/>
            <person name="Gislard M."/>
            <person name="Lluch J."/>
            <person name="Milhes M."/>
            <person name="Lampietro C."/>
            <person name="Lopez Roques C."/>
            <person name="Donnadieu C."/>
            <person name="Du K."/>
            <person name="Schartl M."/>
            <person name="Guiguen Y."/>
        </authorList>
    </citation>
    <scope>NUCLEOTIDE SEQUENCE [LARGE SCALE GENOMIC DNA]</scope>
    <source>
        <strain evidence="3">Hh-F2</strain>
        <tissue evidence="3">Blood</tissue>
    </source>
</reference>
<dbReference type="EMBL" id="JAHFZB010000020">
    <property type="protein sequence ID" value="KAK6477667.1"/>
    <property type="molecule type" value="Genomic_DNA"/>
</dbReference>
<evidence type="ECO:0000313" key="3">
    <source>
        <dbReference type="EMBL" id="KAK6477667.1"/>
    </source>
</evidence>